<organism evidence="2 3">
    <name type="scientific">Suillus subaureus</name>
    <dbReference type="NCBI Taxonomy" id="48587"/>
    <lineage>
        <taxon>Eukaryota</taxon>
        <taxon>Fungi</taxon>
        <taxon>Dikarya</taxon>
        <taxon>Basidiomycota</taxon>
        <taxon>Agaricomycotina</taxon>
        <taxon>Agaricomycetes</taxon>
        <taxon>Agaricomycetidae</taxon>
        <taxon>Boletales</taxon>
        <taxon>Suillineae</taxon>
        <taxon>Suillaceae</taxon>
        <taxon>Suillus</taxon>
    </lineage>
</organism>
<feature type="compositionally biased region" description="Low complexity" evidence="1">
    <location>
        <begin position="469"/>
        <end position="487"/>
    </location>
</feature>
<name>A0A9P7J8Z3_9AGAM</name>
<keyword evidence="3" id="KW-1185">Reference proteome</keyword>
<feature type="compositionally biased region" description="Low complexity" evidence="1">
    <location>
        <begin position="271"/>
        <end position="297"/>
    </location>
</feature>
<feature type="region of interest" description="Disordered" evidence="1">
    <location>
        <begin position="468"/>
        <end position="526"/>
    </location>
</feature>
<dbReference type="EMBL" id="JABBWG010000033">
    <property type="protein sequence ID" value="KAG1809625.1"/>
    <property type="molecule type" value="Genomic_DNA"/>
</dbReference>
<dbReference type="RefSeq" id="XP_041189339.1">
    <property type="nucleotide sequence ID" value="XM_041333270.1"/>
</dbReference>
<dbReference type="OrthoDB" id="2684470at2759"/>
<feature type="region of interest" description="Disordered" evidence="1">
    <location>
        <begin position="271"/>
        <end position="299"/>
    </location>
</feature>
<protein>
    <submittedName>
        <fullName evidence="2">Uncharacterized protein</fullName>
    </submittedName>
</protein>
<accession>A0A9P7J8Z3</accession>
<sequence>MALCTWLTEEQLAFNATFEEEYLKCQKKGNYSTFWQPFFEKWEERWPVRASMFPDIPPVQSLTATQLEEEDQFKTALQKRLMVEFCNNYRNSKPGHKAVAAGPTTSQKQPLKESEVYTKIVKDELNAIKSQAEAPNDRKTNIQVVRKHIEQCWNNESVEVKQEISRLMREMREAGCEVVKQQESSKVANVNDLIILRLTEIPSTFFGELHEATGWTFSVLLGGPDPSNGGAIDFNNNVMVLYYDFVSHVFPEVGTSDQTVANNVLSSPTLDDIPTINDSPTTTTTAADTSHGSHTTSLQPDLASIMPSLELGQEKVISALPAENFFQNMPPAPQDNEINQELNMPILPMPEGYIPFHLPPPLSLDAMSTSESFDLKSFNNALKSMQSQDIITGMISSPPHIHHQFNNFFRFSSPTATASTTSTIAHLPAAPSTTPSTTPSMPAATCSPAFAISTTPAVTPCTMPAISHSTTPATAPSPAAPTTPVTPGMRPSPVVDEPPAKHQKKAQYTHPGETDPPQPVGQGKWQ</sequence>
<evidence type="ECO:0000313" key="3">
    <source>
        <dbReference type="Proteomes" id="UP000807769"/>
    </source>
</evidence>
<dbReference type="GeneID" id="64627287"/>
<dbReference type="Proteomes" id="UP000807769">
    <property type="component" value="Unassembled WGS sequence"/>
</dbReference>
<evidence type="ECO:0000313" key="2">
    <source>
        <dbReference type="EMBL" id="KAG1809625.1"/>
    </source>
</evidence>
<evidence type="ECO:0000256" key="1">
    <source>
        <dbReference type="SAM" id="MobiDB-lite"/>
    </source>
</evidence>
<reference evidence="2" key="1">
    <citation type="journal article" date="2020" name="New Phytol.">
        <title>Comparative genomics reveals dynamic genome evolution in host specialist ectomycorrhizal fungi.</title>
        <authorList>
            <person name="Lofgren L.A."/>
            <person name="Nguyen N.H."/>
            <person name="Vilgalys R."/>
            <person name="Ruytinx J."/>
            <person name="Liao H.L."/>
            <person name="Branco S."/>
            <person name="Kuo A."/>
            <person name="LaButti K."/>
            <person name="Lipzen A."/>
            <person name="Andreopoulos W."/>
            <person name="Pangilinan J."/>
            <person name="Riley R."/>
            <person name="Hundley H."/>
            <person name="Na H."/>
            <person name="Barry K."/>
            <person name="Grigoriev I.V."/>
            <person name="Stajich J.E."/>
            <person name="Kennedy P.G."/>
        </authorList>
    </citation>
    <scope>NUCLEOTIDE SEQUENCE</scope>
    <source>
        <strain evidence="2">MN1</strain>
    </source>
</reference>
<gene>
    <name evidence="2" type="ORF">BJ212DRAFT_1302469</name>
</gene>
<dbReference type="AlphaFoldDB" id="A0A9P7J8Z3"/>
<comment type="caution">
    <text evidence="2">The sequence shown here is derived from an EMBL/GenBank/DDBJ whole genome shotgun (WGS) entry which is preliminary data.</text>
</comment>
<proteinExistence type="predicted"/>